<keyword evidence="5 7" id="KW-0472">Membrane</keyword>
<dbReference type="RefSeq" id="WP_171609826.1">
    <property type="nucleotide sequence ID" value="NZ_WHPF01000020.1"/>
</dbReference>
<gene>
    <name evidence="10" type="ORF">GD597_20595</name>
</gene>
<comment type="similarity">
    <text evidence="7">Belongs to the TonB-dependent receptor family.</text>
</comment>
<dbReference type="Proteomes" id="UP000598971">
    <property type="component" value="Unassembled WGS sequence"/>
</dbReference>
<evidence type="ECO:0000256" key="5">
    <source>
        <dbReference type="ARBA" id="ARBA00023136"/>
    </source>
</evidence>
<name>A0A8J8JVY9_9BACT</name>
<evidence type="ECO:0000256" key="6">
    <source>
        <dbReference type="ARBA" id="ARBA00023237"/>
    </source>
</evidence>
<dbReference type="InterPro" id="IPR036942">
    <property type="entry name" value="Beta-barrel_TonB_sf"/>
</dbReference>
<evidence type="ECO:0000256" key="2">
    <source>
        <dbReference type="ARBA" id="ARBA00022448"/>
    </source>
</evidence>
<protein>
    <submittedName>
        <fullName evidence="10">SusC/RagA family TonB-linked outer membrane protein</fullName>
    </submittedName>
</protein>
<evidence type="ECO:0000256" key="1">
    <source>
        <dbReference type="ARBA" id="ARBA00004571"/>
    </source>
</evidence>
<proteinExistence type="inferred from homology"/>
<reference evidence="10" key="1">
    <citation type="submission" date="2019-10" db="EMBL/GenBank/DDBJ databases">
        <title>Draft genome sequence of Panacibacter sp. KCS-6.</title>
        <authorList>
            <person name="Yim K.J."/>
        </authorList>
    </citation>
    <scope>NUCLEOTIDE SEQUENCE</scope>
    <source>
        <strain evidence="10">KCS-6</strain>
    </source>
</reference>
<accession>A0A8J8JVY9</accession>
<dbReference type="Gene3D" id="2.40.170.20">
    <property type="entry name" value="TonB-dependent receptor, beta-barrel domain"/>
    <property type="match status" value="1"/>
</dbReference>
<evidence type="ECO:0000256" key="3">
    <source>
        <dbReference type="ARBA" id="ARBA00022452"/>
    </source>
</evidence>
<feature type="domain" description="TonB-dependent receptor plug" evidence="9">
    <location>
        <begin position="113"/>
        <end position="221"/>
    </location>
</feature>
<dbReference type="PROSITE" id="PS52016">
    <property type="entry name" value="TONB_DEPENDENT_REC_3"/>
    <property type="match status" value="1"/>
</dbReference>
<keyword evidence="2 7" id="KW-0813">Transport</keyword>
<dbReference type="Pfam" id="PF07715">
    <property type="entry name" value="Plug"/>
    <property type="match status" value="1"/>
</dbReference>
<dbReference type="Pfam" id="PF13715">
    <property type="entry name" value="CarbopepD_reg_2"/>
    <property type="match status" value="1"/>
</dbReference>
<evidence type="ECO:0000256" key="7">
    <source>
        <dbReference type="PROSITE-ProRule" id="PRU01360"/>
    </source>
</evidence>
<evidence type="ECO:0000313" key="11">
    <source>
        <dbReference type="Proteomes" id="UP000598971"/>
    </source>
</evidence>
<dbReference type="EMBL" id="WHPF01000020">
    <property type="protein sequence ID" value="NNV57875.1"/>
    <property type="molecule type" value="Genomic_DNA"/>
</dbReference>
<keyword evidence="3 7" id="KW-1134">Transmembrane beta strand</keyword>
<dbReference type="NCBIfam" id="TIGR04056">
    <property type="entry name" value="OMP_RagA_SusC"/>
    <property type="match status" value="1"/>
</dbReference>
<feature type="chain" id="PRO_5035160372" evidence="8">
    <location>
        <begin position="21"/>
        <end position="1073"/>
    </location>
</feature>
<feature type="signal peptide" evidence="8">
    <location>
        <begin position="1"/>
        <end position="20"/>
    </location>
</feature>
<sequence length="1073" mass="117298">MRKIVSFFILLMLSSTIALAQTRSITGKVIDESGNPVPFASVKVKDGKTGVSSDANGTFTIKTSFGSVLVFSSVGFANKEVTINSESVTVSLSRSQETISEVVVTTAFNIKKDQRTTPFSTQVIKSETLNLIPQSNLNDALAGKVAGVQFRSQSGAKLNSQSFARIRGGLSLSGDVGAIYVVDGTIVGDAYDIDPNSVESLNVLKGANATALFGSRAANGAIIITTKKAGQGKTAIDVSQGMTFDNVSILPKLQNEYAGGGSGSLIPFKYVDGMPESWQSLDGKGYPDFTDDASWGPKMEGQEYIPWYALVPGTKYSGKTASLTPQPNNVKDFWENGLNSNTNVNFYKSGQGYSTRLSFSKQFIQGIIPNSKSDRNVVSTSTQIELNKYFSAGVNMNFNTQNIYGDYNDGYANQSSGNFGQWNHRDLDINIMKELRGLLTPTGTLASWNWTSNPNSYDPSNPNGFFTGNYWYNFYSYQDNLDQRQRRDRLYGDVYLNFKLNSHFNIRGTVRRDQSNYYFENKTKSILEKSGSQTGTKAGFGTGERYQNETNYEAIASYNNTFFKDLGVNLLAGGNVFTFIRKDLNASTVNGLTIYDLYALSNSVASPAISNSRLEQRINSVFASGDIEYKKFISATFALRQDYASTLPKNDNKLFYPSAGLAFVPSTFTKDALPWLSFAKVYGSWGKKPLSLDIYALDLTYPLNANKWGDNTLQSVSNTIPSSTLSGALITSYEAGIELRFIKNKLGVTANYYNEVAADQPINIQVAGQSGFTTKTINAASVERQGFEFTIDAKIVNHKDFTWSVNKTIGYLMKNPVTKLIEGTTRIQPSGWAGAFGSRYATAYQVLGEDWGQLIGGGMTKNADGKPLIDPATGLYASGNSQYNWGNIVPKLTGGFQSLFTYKNFILNVSMDYQVGGKFFSLTESWGAFSGLLDYTAGLNDRGKNVRAPLSEGGGVRVTGVSSVDSKTPVDTYVDGFTYFHQFYNAGIADPYIHDLTFVKLREVSLGYNISSDKLGFLSNAVKGITVSLVARNPWLIYSASKNFDPSEISGVYGEDGQLPSVRSLGFNVKFNF</sequence>
<keyword evidence="4 7" id="KW-0812">Transmembrane</keyword>
<evidence type="ECO:0000259" key="9">
    <source>
        <dbReference type="Pfam" id="PF07715"/>
    </source>
</evidence>
<evidence type="ECO:0000313" key="10">
    <source>
        <dbReference type="EMBL" id="NNV57875.1"/>
    </source>
</evidence>
<dbReference type="AlphaFoldDB" id="A0A8J8JVY9"/>
<dbReference type="SUPFAM" id="SSF49464">
    <property type="entry name" value="Carboxypeptidase regulatory domain-like"/>
    <property type="match status" value="1"/>
</dbReference>
<dbReference type="InterPro" id="IPR012910">
    <property type="entry name" value="Plug_dom"/>
</dbReference>
<dbReference type="InterPro" id="IPR037066">
    <property type="entry name" value="Plug_dom_sf"/>
</dbReference>
<dbReference type="SUPFAM" id="SSF56935">
    <property type="entry name" value="Porins"/>
    <property type="match status" value="1"/>
</dbReference>
<dbReference type="InterPro" id="IPR008969">
    <property type="entry name" value="CarboxyPept-like_regulatory"/>
</dbReference>
<dbReference type="Gene3D" id="2.170.130.10">
    <property type="entry name" value="TonB-dependent receptor, plug domain"/>
    <property type="match status" value="1"/>
</dbReference>
<dbReference type="InterPro" id="IPR023997">
    <property type="entry name" value="TonB-dep_OMP_SusC/RagA_CS"/>
</dbReference>
<keyword evidence="11" id="KW-1185">Reference proteome</keyword>
<organism evidence="10 11">
    <name type="scientific">Limnovirga soli</name>
    <dbReference type="NCBI Taxonomy" id="2656915"/>
    <lineage>
        <taxon>Bacteria</taxon>
        <taxon>Pseudomonadati</taxon>
        <taxon>Bacteroidota</taxon>
        <taxon>Chitinophagia</taxon>
        <taxon>Chitinophagales</taxon>
        <taxon>Chitinophagaceae</taxon>
        <taxon>Limnovirga</taxon>
    </lineage>
</organism>
<keyword evidence="6 7" id="KW-0998">Cell outer membrane</keyword>
<evidence type="ECO:0000256" key="8">
    <source>
        <dbReference type="SAM" id="SignalP"/>
    </source>
</evidence>
<dbReference type="Gene3D" id="2.60.40.1120">
    <property type="entry name" value="Carboxypeptidase-like, regulatory domain"/>
    <property type="match status" value="1"/>
</dbReference>
<evidence type="ECO:0000256" key="4">
    <source>
        <dbReference type="ARBA" id="ARBA00022692"/>
    </source>
</evidence>
<comment type="subcellular location">
    <subcellularLocation>
        <location evidence="1 7">Cell outer membrane</location>
        <topology evidence="1 7">Multi-pass membrane protein</topology>
    </subcellularLocation>
</comment>
<comment type="caution">
    <text evidence="10">The sequence shown here is derived from an EMBL/GenBank/DDBJ whole genome shotgun (WGS) entry which is preliminary data.</text>
</comment>
<dbReference type="NCBIfam" id="TIGR04057">
    <property type="entry name" value="SusC_RagA_signa"/>
    <property type="match status" value="1"/>
</dbReference>
<dbReference type="InterPro" id="IPR023996">
    <property type="entry name" value="TonB-dep_OMP_SusC/RagA"/>
</dbReference>
<keyword evidence="8" id="KW-0732">Signal</keyword>
<dbReference type="InterPro" id="IPR039426">
    <property type="entry name" value="TonB-dep_rcpt-like"/>
</dbReference>
<dbReference type="GO" id="GO:0009279">
    <property type="term" value="C:cell outer membrane"/>
    <property type="evidence" value="ECO:0007669"/>
    <property type="project" value="UniProtKB-SubCell"/>
</dbReference>